<comment type="caution">
    <text evidence="2">The sequence shown here is derived from an EMBL/GenBank/DDBJ whole genome shotgun (WGS) entry which is preliminary data.</text>
</comment>
<evidence type="ECO:0000313" key="3">
    <source>
        <dbReference type="Proteomes" id="UP000614601"/>
    </source>
</evidence>
<feature type="signal peptide" evidence="1">
    <location>
        <begin position="1"/>
        <end position="17"/>
    </location>
</feature>
<organism evidence="2 3">
    <name type="scientific">Bursaphelenchus okinawaensis</name>
    <dbReference type="NCBI Taxonomy" id="465554"/>
    <lineage>
        <taxon>Eukaryota</taxon>
        <taxon>Metazoa</taxon>
        <taxon>Ecdysozoa</taxon>
        <taxon>Nematoda</taxon>
        <taxon>Chromadorea</taxon>
        <taxon>Rhabditida</taxon>
        <taxon>Tylenchina</taxon>
        <taxon>Tylenchomorpha</taxon>
        <taxon>Aphelenchoidea</taxon>
        <taxon>Aphelenchoididae</taxon>
        <taxon>Bursaphelenchus</taxon>
    </lineage>
</organism>
<dbReference type="Proteomes" id="UP000783686">
    <property type="component" value="Unassembled WGS sequence"/>
</dbReference>
<dbReference type="Proteomes" id="UP000614601">
    <property type="component" value="Unassembled WGS sequence"/>
</dbReference>
<keyword evidence="3" id="KW-1185">Reference proteome</keyword>
<evidence type="ECO:0000256" key="1">
    <source>
        <dbReference type="SAM" id="SignalP"/>
    </source>
</evidence>
<dbReference type="EMBL" id="CAJFDH010000006">
    <property type="protein sequence ID" value="CAD5229770.1"/>
    <property type="molecule type" value="Genomic_DNA"/>
</dbReference>
<name>A0A811LNW9_9BILA</name>
<dbReference type="AlphaFoldDB" id="A0A811LNW9"/>
<gene>
    <name evidence="2" type="ORF">BOKJ2_LOCUS13801</name>
</gene>
<reference evidence="2" key="1">
    <citation type="submission" date="2020-09" db="EMBL/GenBank/DDBJ databases">
        <authorList>
            <person name="Kikuchi T."/>
        </authorList>
    </citation>
    <scope>NUCLEOTIDE SEQUENCE</scope>
    <source>
        <strain evidence="2">SH1</strain>
    </source>
</reference>
<proteinExistence type="predicted"/>
<keyword evidence="1" id="KW-0732">Signal</keyword>
<feature type="chain" id="PRO_5036408554" evidence="1">
    <location>
        <begin position="18"/>
        <end position="301"/>
    </location>
</feature>
<dbReference type="OrthoDB" id="5808636at2759"/>
<dbReference type="EMBL" id="CAJFCW020000006">
    <property type="protein sequence ID" value="CAG9127243.1"/>
    <property type="molecule type" value="Genomic_DNA"/>
</dbReference>
<accession>A0A811LNW9</accession>
<protein>
    <submittedName>
        <fullName evidence="2">Uncharacterized protein</fullName>
    </submittedName>
</protein>
<sequence length="301" mass="34421">MYAVTVLLFVVIGGGYCKDINVFLRDNVTLACPNVPSNLVRKDNIQFEFTELSSPPSLTHDILKITDRSNKQTQLRFPGCYRVKMSFELTKPLQDPYIETFMQMGSASLPCHKISEIPQDMTDNVCTNITSSTEWCPSSTNARLRSMNKGKDVCRFCNLCKQATELKNDRASSNVAKFVNPEGKTSSSCSTQNQRQVLQFKICTPDRKEMNNANEEGDRELEKYWEYLKQGVFTIVVHVVDRAQPVPRVLDKCTKMCETYEHDDSSVSYKRTLQRTISQLCTPKDEYSACVYHTMKFDVME</sequence>
<evidence type="ECO:0000313" key="2">
    <source>
        <dbReference type="EMBL" id="CAD5229770.1"/>
    </source>
</evidence>